<dbReference type="Proteomes" id="UP001489004">
    <property type="component" value="Unassembled WGS sequence"/>
</dbReference>
<gene>
    <name evidence="1" type="ORF">WJX72_002377</name>
</gene>
<dbReference type="EMBL" id="JALJOR010000008">
    <property type="protein sequence ID" value="KAK9812704.1"/>
    <property type="molecule type" value="Genomic_DNA"/>
</dbReference>
<name>A0AAW1PX14_9CHLO</name>
<keyword evidence="2" id="KW-1185">Reference proteome</keyword>
<proteinExistence type="predicted"/>
<sequence length="366" mass="41417">MYFLLEDVQYLQAGLRTLIIPIIGDEDEPVESLRLADFGHMAHLEVLKLRADAKLFVLNSSNFFDPEAFTKLHTLEALDCRITGPGEHRHQLKVVCLTDDTWSVPGTCALRRLRLQYMVKFSNTFIENLPVSNDTLGAIRCWFPDLTNLAVGVDSMAGLSAFKHMDSLAVTVNGQAADTALLPDTRILFLGCFWADANGRYVRNATCNIRGLARMSRLERGFIVARHHCISGYTDPALEPVYRARPGMRPVRARFEIHSGLATHTMELFKAVRSRTSCAYHSWVSSMDQDNTHVDVILFPGEPRIGDIGDDPHLIWRKQPRLAKGWATYSGALRDLHWDPLDEPRDDRMFRASWSPAFELDDTSLF</sequence>
<protein>
    <submittedName>
        <fullName evidence="1">Uncharacterized protein</fullName>
    </submittedName>
</protein>
<comment type="caution">
    <text evidence="1">The sequence shown here is derived from an EMBL/GenBank/DDBJ whole genome shotgun (WGS) entry which is preliminary data.</text>
</comment>
<dbReference type="AlphaFoldDB" id="A0AAW1PX14"/>
<evidence type="ECO:0000313" key="2">
    <source>
        <dbReference type="Proteomes" id="UP001489004"/>
    </source>
</evidence>
<evidence type="ECO:0000313" key="1">
    <source>
        <dbReference type="EMBL" id="KAK9812704.1"/>
    </source>
</evidence>
<accession>A0AAW1PX14</accession>
<reference evidence="1 2" key="1">
    <citation type="journal article" date="2024" name="Nat. Commun.">
        <title>Phylogenomics reveals the evolutionary origins of lichenization in chlorophyte algae.</title>
        <authorList>
            <person name="Puginier C."/>
            <person name="Libourel C."/>
            <person name="Otte J."/>
            <person name="Skaloud P."/>
            <person name="Haon M."/>
            <person name="Grisel S."/>
            <person name="Petersen M."/>
            <person name="Berrin J.G."/>
            <person name="Delaux P.M."/>
            <person name="Dal Grande F."/>
            <person name="Keller J."/>
        </authorList>
    </citation>
    <scope>NUCLEOTIDE SEQUENCE [LARGE SCALE GENOMIC DNA]</scope>
    <source>
        <strain evidence="1 2">SAG 2043</strain>
    </source>
</reference>
<organism evidence="1 2">
    <name type="scientific">[Myrmecia] bisecta</name>
    <dbReference type="NCBI Taxonomy" id="41462"/>
    <lineage>
        <taxon>Eukaryota</taxon>
        <taxon>Viridiplantae</taxon>
        <taxon>Chlorophyta</taxon>
        <taxon>core chlorophytes</taxon>
        <taxon>Trebouxiophyceae</taxon>
        <taxon>Trebouxiales</taxon>
        <taxon>Trebouxiaceae</taxon>
        <taxon>Myrmecia</taxon>
    </lineage>
</organism>